<keyword evidence="4" id="KW-1185">Reference proteome</keyword>
<dbReference type="EMBL" id="NXNI01000001">
    <property type="protein sequence ID" value="PCR89247.1"/>
    <property type="molecule type" value="Genomic_DNA"/>
</dbReference>
<feature type="region of interest" description="Disordered" evidence="1">
    <location>
        <begin position="1"/>
        <end position="32"/>
    </location>
</feature>
<sequence>MTRHDGTSTANSPGDGSDSEPYTARYDWDGTDLPSSSIVRTVAAVTGMEPADMRPLYDVVDAEAVDRLFTRTRGRARPERLSFRFEDCDVTVHGDGRVVVAV</sequence>
<evidence type="ECO:0000313" key="3">
    <source>
        <dbReference type="EMBL" id="PCR89247.1"/>
    </source>
</evidence>
<accession>A0A2A5QQX8</accession>
<dbReference type="RefSeq" id="WP_097378196.1">
    <property type="nucleotide sequence ID" value="NZ_NXNI01000001.1"/>
</dbReference>
<comment type="caution">
    <text evidence="3">The sequence shown here is derived from an EMBL/GenBank/DDBJ whole genome shotgun (WGS) entry which is preliminary data.</text>
</comment>
<gene>
    <name evidence="3" type="ORF">CP557_01050</name>
</gene>
<dbReference type="Pfam" id="PF18545">
    <property type="entry name" value="HalOD1"/>
    <property type="match status" value="1"/>
</dbReference>
<reference evidence="3 4" key="1">
    <citation type="submission" date="2017-09" db="EMBL/GenBank/DDBJ databases">
        <title>Genome sequences of Natrinema ejinorence JCM 13890T.</title>
        <authorList>
            <person name="Roh S.W."/>
            <person name="Kim Y.B."/>
            <person name="Kim J.Y."/>
        </authorList>
    </citation>
    <scope>NUCLEOTIDE SEQUENCE [LARGE SCALE GENOMIC DNA]</scope>
    <source>
        <strain evidence="3 4">JCM 13890</strain>
    </source>
</reference>
<organism evidence="3 4">
    <name type="scientific">Natrinema ejinorense</name>
    <dbReference type="NCBI Taxonomy" id="373386"/>
    <lineage>
        <taxon>Archaea</taxon>
        <taxon>Methanobacteriati</taxon>
        <taxon>Methanobacteriota</taxon>
        <taxon>Stenosarchaea group</taxon>
        <taxon>Halobacteria</taxon>
        <taxon>Halobacteriales</taxon>
        <taxon>Natrialbaceae</taxon>
        <taxon>Natrinema</taxon>
    </lineage>
</organism>
<dbReference type="Proteomes" id="UP000219689">
    <property type="component" value="Unassembled WGS sequence"/>
</dbReference>
<feature type="domain" description="Halobacterial output" evidence="2">
    <location>
        <begin position="32"/>
        <end position="101"/>
    </location>
</feature>
<evidence type="ECO:0000313" key="4">
    <source>
        <dbReference type="Proteomes" id="UP000219689"/>
    </source>
</evidence>
<dbReference type="OrthoDB" id="221929at2157"/>
<proteinExistence type="predicted"/>
<protein>
    <recommendedName>
        <fullName evidence="2">Halobacterial output domain-containing protein</fullName>
    </recommendedName>
</protein>
<evidence type="ECO:0000259" key="2">
    <source>
        <dbReference type="Pfam" id="PF18545"/>
    </source>
</evidence>
<name>A0A2A5QQX8_9EURY</name>
<dbReference type="InterPro" id="IPR040624">
    <property type="entry name" value="HalOD1"/>
</dbReference>
<dbReference type="AlphaFoldDB" id="A0A2A5QQX8"/>
<evidence type="ECO:0000256" key="1">
    <source>
        <dbReference type="SAM" id="MobiDB-lite"/>
    </source>
</evidence>